<keyword evidence="3" id="KW-1185">Reference proteome</keyword>
<dbReference type="Proteomes" id="UP000830729">
    <property type="component" value="Chromosome"/>
</dbReference>
<dbReference type="EMBL" id="CP096659">
    <property type="protein sequence ID" value="UPV73603.1"/>
    <property type="molecule type" value="Genomic_DNA"/>
</dbReference>
<keyword evidence="2" id="KW-0378">Hydrolase</keyword>
<proteinExistence type="predicted"/>
<dbReference type="GeneID" id="72186289"/>
<keyword evidence="2" id="KW-0540">Nuclease</keyword>
<feature type="region of interest" description="Disordered" evidence="1">
    <location>
        <begin position="373"/>
        <end position="392"/>
    </location>
</feature>
<organism evidence="2 3">
    <name type="scientific">Halorussus limi</name>
    <dbReference type="NCBI Taxonomy" id="2938695"/>
    <lineage>
        <taxon>Archaea</taxon>
        <taxon>Methanobacteriati</taxon>
        <taxon>Methanobacteriota</taxon>
        <taxon>Stenosarchaea group</taxon>
        <taxon>Halobacteria</taxon>
        <taxon>Halobacteriales</taxon>
        <taxon>Haladaptataceae</taxon>
        <taxon>Halorussus</taxon>
    </lineage>
</organism>
<reference evidence="2 3" key="1">
    <citation type="submission" date="2022-04" db="EMBL/GenBank/DDBJ databases">
        <title>Diverse halophilic archaea isolated from saline environments.</title>
        <authorList>
            <person name="Cui H.-L."/>
        </authorList>
    </citation>
    <scope>NUCLEOTIDE SEQUENCE [LARGE SCALE GENOMIC DNA]</scope>
    <source>
        <strain evidence="2 3">XZYJT49</strain>
    </source>
</reference>
<evidence type="ECO:0000313" key="2">
    <source>
        <dbReference type="EMBL" id="UPV73603.1"/>
    </source>
</evidence>
<keyword evidence="2" id="KW-0269">Exonuclease</keyword>
<protein>
    <submittedName>
        <fullName evidence="2">Exonuclease RecJ</fullName>
    </submittedName>
</protein>
<name>A0A8U0HS78_9EURY</name>
<feature type="region of interest" description="Disordered" evidence="1">
    <location>
        <begin position="233"/>
        <end position="255"/>
    </location>
</feature>
<dbReference type="RefSeq" id="WP_248649655.1">
    <property type="nucleotide sequence ID" value="NZ_CP096659.1"/>
</dbReference>
<feature type="compositionally biased region" description="Acidic residues" evidence="1">
    <location>
        <begin position="244"/>
        <end position="253"/>
    </location>
</feature>
<dbReference type="GO" id="GO:0004527">
    <property type="term" value="F:exonuclease activity"/>
    <property type="evidence" value="ECO:0007669"/>
    <property type="project" value="UniProtKB-KW"/>
</dbReference>
<gene>
    <name evidence="2" type="ORF">M0R89_13780</name>
</gene>
<sequence length="407" mass="41313">MSTSGRSGTGDGRASSASDAAAELREADFVRVLARADGDCLAAAGLLARACAERGVPYQVRVGRFGETLADSDESGDEDADATVGVGLDAAADVHLPAEATPASVTAFDVAGELGATPNAALALAGVVAAGHPAGSGESAHVLERAREAGLEPRPGVGVPTEDLADGLAHCTLAHAEYSGDTEAAQAALAELGLPAELDEAAHRTVASEFALAVTGVEAATDRAAEAVERALQPHAIPGGGSGDESDSTDPEDVSAPFATVEGYADVLDAVARERPGTGVALALGHDARDDALDAWRGHAERAHTVLREATTGRYDGLFALRTDDAPVETVARLLRDFRSPEPVALVVSESEAAAFAVEDSAVGAAMTEAARAVDGTGGGTPDRGYARFDPETDAKEFLSAFREARP</sequence>
<accession>A0A8U0HS78</accession>
<evidence type="ECO:0000313" key="3">
    <source>
        <dbReference type="Proteomes" id="UP000830729"/>
    </source>
</evidence>
<dbReference type="KEGG" id="halx:M0R89_13780"/>
<evidence type="ECO:0000256" key="1">
    <source>
        <dbReference type="SAM" id="MobiDB-lite"/>
    </source>
</evidence>
<dbReference type="AlphaFoldDB" id="A0A8U0HS78"/>